<reference evidence="15" key="2">
    <citation type="submission" date="2016-06" db="EMBL/GenBank/DDBJ databases">
        <title>The genome of a short-lived fish provides insights into sex chromosome evolution and the genetic control of aging.</title>
        <authorList>
            <person name="Reichwald K."/>
            <person name="Felder M."/>
            <person name="Petzold A."/>
            <person name="Koch P."/>
            <person name="Groth M."/>
            <person name="Platzer M."/>
        </authorList>
    </citation>
    <scope>NUCLEOTIDE SEQUENCE</scope>
    <source>
        <tissue evidence="15">Brain</tissue>
    </source>
</reference>
<dbReference type="FunFam" id="3.30.160.60:FF:000026">
    <property type="entry name" value="Transcription factor Sp3"/>
    <property type="match status" value="1"/>
</dbReference>
<evidence type="ECO:0000256" key="8">
    <source>
        <dbReference type="ARBA" id="ARBA00023159"/>
    </source>
</evidence>
<dbReference type="AlphaFoldDB" id="A0A1A8D386"/>
<keyword evidence="2" id="KW-0479">Metal-binding</keyword>
<evidence type="ECO:0000259" key="14">
    <source>
        <dbReference type="PROSITE" id="PS50157"/>
    </source>
</evidence>
<keyword evidence="5" id="KW-0862">Zinc</keyword>
<dbReference type="PANTHER" id="PTHR23235:SF3">
    <property type="entry name" value="TRANSCRIPTION FACTOR SP3"/>
    <property type="match status" value="1"/>
</dbReference>
<dbReference type="GO" id="GO:0005634">
    <property type="term" value="C:nucleus"/>
    <property type="evidence" value="ECO:0007669"/>
    <property type="project" value="UniProtKB-SubCell"/>
</dbReference>
<dbReference type="GO" id="GO:0000978">
    <property type="term" value="F:RNA polymerase II cis-regulatory region sequence-specific DNA binding"/>
    <property type="evidence" value="ECO:0007669"/>
    <property type="project" value="TreeGrafter"/>
</dbReference>
<proteinExistence type="inferred from homology"/>
<dbReference type="Pfam" id="PF00096">
    <property type="entry name" value="zf-C2H2"/>
    <property type="match status" value="3"/>
</dbReference>
<dbReference type="GO" id="GO:0035118">
    <property type="term" value="P:embryonic pectoral fin morphogenesis"/>
    <property type="evidence" value="ECO:0007669"/>
    <property type="project" value="UniProtKB-ARBA"/>
</dbReference>
<dbReference type="SMART" id="SM00355">
    <property type="entry name" value="ZnF_C2H2"/>
    <property type="match status" value="3"/>
</dbReference>
<keyword evidence="7" id="KW-0238">DNA-binding</keyword>
<keyword evidence="3" id="KW-0677">Repeat</keyword>
<keyword evidence="10" id="KW-0539">Nucleus</keyword>
<evidence type="ECO:0000256" key="9">
    <source>
        <dbReference type="ARBA" id="ARBA00023163"/>
    </source>
</evidence>
<evidence type="ECO:0000256" key="5">
    <source>
        <dbReference type="ARBA" id="ARBA00022833"/>
    </source>
</evidence>
<sequence length="662" mass="70301">MTAPEQPLKTNDMAALDADRSQEGFMQQEKSSGNQAPDPSLQLTGTDKWEVLTPTTAAKDDSGIIQIQSPGILTSNGQYVLPLQNLQSQPIFVTSGMNSSSANSVPNIQYQVIPQLQTSDGQLSFSTSGMEGTTLTQDATGQIQILSDGGQSLSVASSANILNNNQNLISQTGNVQQIQGVSIGSSTFNNQGQVVTNVPVGLPGNITFVPINSVDLDSLGLSGAQTIATGVTADGQLIMANPAVDSSDGLNKTDDHLSQTLPVNNSNANTEIFVPTSSSQLNAEGGLLTQEASLTSVAAEQPDSNAGLQEGFMQHNQEQNVQVSSAQPIIQLQPIQTTNGQVVATGGQSLQNVQLINPGTFIIQAQTVTPSGQIQWQTFQVQGVQNLQNLQLPTTPPQQITLAPVQTLSLGSIGAGQIPNLQTVTVNSAVQEGDTNIPGDIRIKEEPDSGEWLNTNSTLNTMDLSHIPGRLVDEEDPLGQEGKRLRRVACTCPNCKESGGRGSGVGKKKQHVCHIAGCGKVYGKTSHLRAHLRWHSGERPFVCSWMFCGKRFTRSDELQRHRRTHTGEKKFVCPECSKRFMRSDHLAKHIKTHQNKKGVNSGGPAVASMESAGSSDSIITAGGTTLILTNIQQGSNNAQDILANAEIPLQLVTTVAASEVMK</sequence>
<evidence type="ECO:0000256" key="4">
    <source>
        <dbReference type="ARBA" id="ARBA00022771"/>
    </source>
</evidence>
<dbReference type="GO" id="GO:0045743">
    <property type="term" value="P:positive regulation of fibroblast growth factor receptor signaling pathway"/>
    <property type="evidence" value="ECO:0007669"/>
    <property type="project" value="UniProtKB-ARBA"/>
</dbReference>
<dbReference type="InterPro" id="IPR036236">
    <property type="entry name" value="Znf_C2H2_sf"/>
</dbReference>
<feature type="compositionally biased region" description="Polar residues" evidence="13">
    <location>
        <begin position="24"/>
        <end position="45"/>
    </location>
</feature>
<evidence type="ECO:0000256" key="11">
    <source>
        <dbReference type="ARBA" id="ARBA00038409"/>
    </source>
</evidence>
<feature type="domain" description="C2H2-type" evidence="14">
    <location>
        <begin position="511"/>
        <end position="540"/>
    </location>
</feature>
<dbReference type="PANTHER" id="PTHR23235">
    <property type="entry name" value="KRUEPPEL-LIKE TRANSCRIPTION FACTOR"/>
    <property type="match status" value="1"/>
</dbReference>
<accession>A0A1A8D386</accession>
<organism evidence="15">
    <name type="scientific">Nothobranchius kadleci</name>
    <name type="common">African annual killifish</name>
    <dbReference type="NCBI Taxonomy" id="1051664"/>
    <lineage>
        <taxon>Eukaryota</taxon>
        <taxon>Metazoa</taxon>
        <taxon>Chordata</taxon>
        <taxon>Craniata</taxon>
        <taxon>Vertebrata</taxon>
        <taxon>Euteleostomi</taxon>
        <taxon>Actinopterygii</taxon>
        <taxon>Neopterygii</taxon>
        <taxon>Teleostei</taxon>
        <taxon>Neoteleostei</taxon>
        <taxon>Acanthomorphata</taxon>
        <taxon>Ovalentaria</taxon>
        <taxon>Atherinomorphae</taxon>
        <taxon>Cyprinodontiformes</taxon>
        <taxon>Nothobranchiidae</taxon>
        <taxon>Nothobranchius</taxon>
    </lineage>
</organism>
<name>A0A1A8D386_NOTKA</name>
<dbReference type="EMBL" id="HADZ01021385">
    <property type="protein sequence ID" value="SBP85326.1"/>
    <property type="molecule type" value="Transcribed_RNA"/>
</dbReference>
<dbReference type="PROSITE" id="PS00028">
    <property type="entry name" value="ZINC_FINGER_C2H2_1"/>
    <property type="match status" value="3"/>
</dbReference>
<protein>
    <submittedName>
        <fullName evidence="15">Sp3a transcription factor</fullName>
    </submittedName>
</protein>
<gene>
    <name evidence="15" type="primary">SP3A</name>
</gene>
<dbReference type="GO" id="GO:0008270">
    <property type="term" value="F:zinc ion binding"/>
    <property type="evidence" value="ECO:0007669"/>
    <property type="project" value="UniProtKB-KW"/>
</dbReference>
<evidence type="ECO:0000256" key="1">
    <source>
        <dbReference type="ARBA" id="ARBA00004123"/>
    </source>
</evidence>
<evidence type="ECO:0000256" key="6">
    <source>
        <dbReference type="ARBA" id="ARBA00023015"/>
    </source>
</evidence>
<evidence type="ECO:0000313" key="15">
    <source>
        <dbReference type="EMBL" id="SBP85326.1"/>
    </source>
</evidence>
<feature type="domain" description="C2H2-type" evidence="14">
    <location>
        <begin position="571"/>
        <end position="598"/>
    </location>
</feature>
<dbReference type="Gene3D" id="3.30.160.60">
    <property type="entry name" value="Classic Zinc Finger"/>
    <property type="match status" value="3"/>
</dbReference>
<dbReference type="InterPro" id="IPR013087">
    <property type="entry name" value="Znf_C2H2_type"/>
</dbReference>
<evidence type="ECO:0000256" key="7">
    <source>
        <dbReference type="ARBA" id="ARBA00023125"/>
    </source>
</evidence>
<evidence type="ECO:0000256" key="12">
    <source>
        <dbReference type="PROSITE-ProRule" id="PRU00042"/>
    </source>
</evidence>
<comment type="subcellular location">
    <subcellularLocation>
        <location evidence="1">Nucleus</location>
    </subcellularLocation>
</comment>
<evidence type="ECO:0000256" key="3">
    <source>
        <dbReference type="ARBA" id="ARBA00022737"/>
    </source>
</evidence>
<dbReference type="PROSITE" id="PS50157">
    <property type="entry name" value="ZINC_FINGER_C2H2_2"/>
    <property type="match status" value="3"/>
</dbReference>
<keyword evidence="4 12" id="KW-0863">Zinc-finger</keyword>
<dbReference type="SUPFAM" id="SSF57667">
    <property type="entry name" value="beta-beta-alpha zinc fingers"/>
    <property type="match status" value="2"/>
</dbReference>
<keyword evidence="6" id="KW-0805">Transcription regulation</keyword>
<keyword evidence="8" id="KW-0010">Activator</keyword>
<dbReference type="GO" id="GO:0000981">
    <property type="term" value="F:DNA-binding transcription factor activity, RNA polymerase II-specific"/>
    <property type="evidence" value="ECO:0007669"/>
    <property type="project" value="TreeGrafter"/>
</dbReference>
<reference evidence="15" key="1">
    <citation type="submission" date="2016-05" db="EMBL/GenBank/DDBJ databases">
        <authorList>
            <person name="Lavstsen T."/>
            <person name="Jespersen J.S."/>
        </authorList>
    </citation>
    <scope>NUCLEOTIDE SEQUENCE</scope>
    <source>
        <tissue evidence="15">Brain</tissue>
    </source>
</reference>
<dbReference type="FunFam" id="3.30.160.60:FF:000061">
    <property type="entry name" value="Transcription factor Sp3"/>
    <property type="match status" value="1"/>
</dbReference>
<evidence type="ECO:0000256" key="2">
    <source>
        <dbReference type="ARBA" id="ARBA00022723"/>
    </source>
</evidence>
<comment type="similarity">
    <text evidence="11">Belongs to the Sp1 C2H2-type zinc-finger protein family.</text>
</comment>
<evidence type="ECO:0000256" key="13">
    <source>
        <dbReference type="SAM" id="MobiDB-lite"/>
    </source>
</evidence>
<evidence type="ECO:0000256" key="10">
    <source>
        <dbReference type="ARBA" id="ARBA00023242"/>
    </source>
</evidence>
<feature type="region of interest" description="Disordered" evidence="13">
    <location>
        <begin position="1"/>
        <end position="47"/>
    </location>
</feature>
<dbReference type="FunFam" id="3.30.160.60:FF:000014">
    <property type="entry name" value="Transcription factor Sp3"/>
    <property type="match status" value="1"/>
</dbReference>
<keyword evidence="9" id="KW-0804">Transcription</keyword>
<feature type="domain" description="C2H2-type" evidence="14">
    <location>
        <begin position="541"/>
        <end position="570"/>
    </location>
</feature>